<feature type="transmembrane region" description="Helical" evidence="3">
    <location>
        <begin position="24"/>
        <end position="43"/>
    </location>
</feature>
<name>A0A098G2M9_9GAMM</name>
<evidence type="ECO:0000313" key="5">
    <source>
        <dbReference type="Proteomes" id="UP000032430"/>
    </source>
</evidence>
<keyword evidence="3" id="KW-1133">Transmembrane helix</keyword>
<feature type="coiled-coil region" evidence="1">
    <location>
        <begin position="352"/>
        <end position="379"/>
    </location>
</feature>
<evidence type="ECO:0000256" key="3">
    <source>
        <dbReference type="SAM" id="Phobius"/>
    </source>
</evidence>
<dbReference type="HOGENOM" id="CLU_366731_0_0_6"/>
<feature type="coiled-coil region" evidence="1">
    <location>
        <begin position="203"/>
        <end position="230"/>
    </location>
</feature>
<keyword evidence="5" id="KW-1185">Reference proteome</keyword>
<keyword evidence="3" id="KW-0812">Transmembrane</keyword>
<organism evidence="4 5">
    <name type="scientific">Legionella fallonii LLAP-10</name>
    <dbReference type="NCBI Taxonomy" id="1212491"/>
    <lineage>
        <taxon>Bacteria</taxon>
        <taxon>Pseudomonadati</taxon>
        <taxon>Pseudomonadota</taxon>
        <taxon>Gammaproteobacteria</taxon>
        <taxon>Legionellales</taxon>
        <taxon>Legionellaceae</taxon>
        <taxon>Legionella</taxon>
    </lineage>
</organism>
<keyword evidence="1" id="KW-0175">Coiled coil</keyword>
<accession>A0A098G2M9</accession>
<dbReference type="OrthoDB" id="5630621at2"/>
<dbReference type="RefSeq" id="WP_045095360.1">
    <property type="nucleotide sequence ID" value="NZ_LN614827.1"/>
</dbReference>
<protein>
    <submittedName>
        <fullName evidence="4">Uncharacterized protein</fullName>
    </submittedName>
</protein>
<keyword evidence="3" id="KW-0472">Membrane</keyword>
<dbReference type="EMBL" id="LN614827">
    <property type="protein sequence ID" value="CEG56742.1"/>
    <property type="molecule type" value="Genomic_DNA"/>
</dbReference>
<sequence length="768" mass="87199">MDDIVKLGSPSALSLLASAGTTSIPGLVVGGAILAVAAAVFTYKEYKKFEEKKHKKKIEEINQLYTERLKQITVPFYGSIDGFPPVFQLNKENKYESLHYTLAEVKDIGKLLPSGGDVALVSYRESIRAALRKLKEYYFLRAKSEDEESDEVTIRVLSYLLHMIDSKCLNFLGYEYDIAYLGALTEFINEYASLGRAEHSQHFDRLKEVYANLLEAKQKLEKHKEVLSLEETVSALRDHCVQHSDLLIRTFVKMIANKSDTDLAATVNHAEIIDGILRKHYIRKEVWGIELVADHQIEVPESVFKGWLKNLSLYYLSSLSIETGQKNEKAPIYEDFFNFLKKAEDYLANRTIGNSEKEVKKLNEEIKKQLQLIAKVFKDSDNFISTVYKPSDKKFHVVHDEALLVERSRIVANFAKLIDDVISLQYVCIHLSKSIKELGEIYVKNPRHFHKIFSAMAKLCTLIQADMQTCIDDFIALQEKNKDKMQAARKEQFPNEVRSLLDSVAVGVERLGAAVKSCRKKAKKAINQETTQSVAYEMLEVVESVLGRYFKETNTIEKKSISPPVIKQKNSTEQKEQPVHAGSGTGNLSDSLPPSTSQQSQGQSQEVSSLLPDEAPLEQLKKLTQEIYSKTVSISQTEPQIAKNYFTLYDTLIVMQEKSIALMDEPDKTEQRSLKAESTLELTLSLVKKTYSFLNKTSDERKQLASSFAKEIHNILNSEENSDLIDCHNNSISRFLYTHLCSCSFFRTDTRKKLTDFDMACAHLTTVT</sequence>
<evidence type="ECO:0000256" key="2">
    <source>
        <dbReference type="SAM" id="MobiDB-lite"/>
    </source>
</evidence>
<feature type="compositionally biased region" description="Low complexity" evidence="2">
    <location>
        <begin position="588"/>
        <end position="610"/>
    </location>
</feature>
<dbReference type="KEGG" id="lfa:LFA_1315"/>
<evidence type="ECO:0000256" key="1">
    <source>
        <dbReference type="SAM" id="Coils"/>
    </source>
</evidence>
<reference evidence="5" key="1">
    <citation type="submission" date="2014-09" db="EMBL/GenBank/DDBJ databases">
        <authorList>
            <person name="Gomez-Valero L."/>
        </authorList>
    </citation>
    <scope>NUCLEOTIDE SEQUENCE [LARGE SCALE GENOMIC DNA]</scope>
    <source>
        <strain evidence="5">ATCC700992</strain>
    </source>
</reference>
<feature type="region of interest" description="Disordered" evidence="2">
    <location>
        <begin position="561"/>
        <end position="610"/>
    </location>
</feature>
<evidence type="ECO:0000313" key="4">
    <source>
        <dbReference type="EMBL" id="CEG56742.1"/>
    </source>
</evidence>
<gene>
    <name evidence="4" type="ORF">LFA_1315</name>
</gene>
<dbReference type="Proteomes" id="UP000032430">
    <property type="component" value="Chromosome I"/>
</dbReference>
<proteinExistence type="predicted"/>
<dbReference type="AlphaFoldDB" id="A0A098G2M9"/>